<feature type="compositionally biased region" description="Low complexity" evidence="1">
    <location>
        <begin position="169"/>
        <end position="180"/>
    </location>
</feature>
<feature type="compositionally biased region" description="Polar residues" evidence="1">
    <location>
        <begin position="251"/>
        <end position="260"/>
    </location>
</feature>
<proteinExistence type="predicted"/>
<evidence type="ECO:0000256" key="2">
    <source>
        <dbReference type="SAM" id="Phobius"/>
    </source>
</evidence>
<feature type="compositionally biased region" description="Low complexity" evidence="1">
    <location>
        <begin position="119"/>
        <end position="135"/>
    </location>
</feature>
<dbReference type="EMBL" id="AGNL01013267">
    <property type="protein sequence ID" value="EJK67352.1"/>
    <property type="molecule type" value="Genomic_DNA"/>
</dbReference>
<name>K0T9Z0_THAOC</name>
<keyword evidence="4" id="KW-1185">Reference proteome</keyword>
<evidence type="ECO:0000313" key="3">
    <source>
        <dbReference type="EMBL" id="EJK67352.1"/>
    </source>
</evidence>
<dbReference type="AlphaFoldDB" id="K0T9Z0"/>
<feature type="compositionally biased region" description="Basic residues" evidence="1">
    <location>
        <begin position="100"/>
        <end position="114"/>
    </location>
</feature>
<comment type="caution">
    <text evidence="3">The sequence shown here is derived from an EMBL/GenBank/DDBJ whole genome shotgun (WGS) entry which is preliminary data.</text>
</comment>
<feature type="compositionally biased region" description="Basic and acidic residues" evidence="1">
    <location>
        <begin position="37"/>
        <end position="53"/>
    </location>
</feature>
<feature type="transmembrane region" description="Helical" evidence="2">
    <location>
        <begin position="453"/>
        <end position="475"/>
    </location>
</feature>
<feature type="compositionally biased region" description="Polar residues" evidence="1">
    <location>
        <begin position="1"/>
        <end position="17"/>
    </location>
</feature>
<organism evidence="3 4">
    <name type="scientific">Thalassiosira oceanica</name>
    <name type="common">Marine diatom</name>
    <dbReference type="NCBI Taxonomy" id="159749"/>
    <lineage>
        <taxon>Eukaryota</taxon>
        <taxon>Sar</taxon>
        <taxon>Stramenopiles</taxon>
        <taxon>Ochrophyta</taxon>
        <taxon>Bacillariophyta</taxon>
        <taxon>Coscinodiscophyceae</taxon>
        <taxon>Thalassiosirophycidae</taxon>
        <taxon>Thalassiosirales</taxon>
        <taxon>Thalassiosiraceae</taxon>
        <taxon>Thalassiosira</taxon>
    </lineage>
</organism>
<keyword evidence="2" id="KW-1133">Transmembrane helix</keyword>
<keyword evidence="2" id="KW-0812">Transmembrane</keyword>
<reference evidence="3 4" key="1">
    <citation type="journal article" date="2012" name="Genome Biol.">
        <title>Genome and low-iron response of an oceanic diatom adapted to chronic iron limitation.</title>
        <authorList>
            <person name="Lommer M."/>
            <person name="Specht M."/>
            <person name="Roy A.S."/>
            <person name="Kraemer L."/>
            <person name="Andreson R."/>
            <person name="Gutowska M.A."/>
            <person name="Wolf J."/>
            <person name="Bergner S.V."/>
            <person name="Schilhabel M.B."/>
            <person name="Klostermeier U.C."/>
            <person name="Beiko R.G."/>
            <person name="Rosenstiel P."/>
            <person name="Hippler M."/>
            <person name="Laroche J."/>
        </authorList>
    </citation>
    <scope>NUCLEOTIDE SEQUENCE [LARGE SCALE GENOMIC DNA]</scope>
    <source>
        <strain evidence="3 4">CCMP1005</strain>
    </source>
</reference>
<accession>K0T9Z0</accession>
<evidence type="ECO:0000313" key="4">
    <source>
        <dbReference type="Proteomes" id="UP000266841"/>
    </source>
</evidence>
<gene>
    <name evidence="3" type="ORF">THAOC_11626</name>
</gene>
<feature type="non-terminal residue" evidence="3">
    <location>
        <position position="509"/>
    </location>
</feature>
<evidence type="ECO:0000256" key="1">
    <source>
        <dbReference type="SAM" id="MobiDB-lite"/>
    </source>
</evidence>
<feature type="region of interest" description="Disordered" evidence="1">
    <location>
        <begin position="1"/>
        <end position="263"/>
    </location>
</feature>
<sequence length="509" mass="56401">MKDSVDTATDDGQSNKMARQPRKKTHTETSPSFSSRTECRDDKPREREKRRDSTVQVSQFTHAHAPCPMPTGDIINLTCDISEKPTAVKPGRSDDGNRKPSAKVNKKPSKKPRCHGSNPVGSGSAAGAGIVIAPGESQPQEARPARAARAAKVIAASSMKAQPGRRRATPTTTNTWTSRPPGKKKKGARKGGATSSSAKKAGKKKSDSDDDEYVEGGAAPGPGMGRKGMSREHEAKPVPGKKYLQRKDGSRVQSRSTKGWDNNGKYIANIERYGRGNLNRMQKDRRVQHAEQDGFIGQLVIPAKIHEMAREDDDVNFGVYNGNKMVVMKLAAFERFSGSVIFVHMKVDGTETENKYFDSLSDYAKLTLTLNQFDIGLPVGQKTYAGNWVKPVIRHGKVYFFHEQFHANGNAAQIRKNLKTTHRDLAKKIAYEDTLNTRAGKDELDVLTAQPAWPWWFGFIYYPLVLFVLMVLSCVSCRDPGLMERVTDEEAADADWFWNEQVGSYRPAK</sequence>
<feature type="compositionally biased region" description="Low complexity" evidence="1">
    <location>
        <begin position="145"/>
        <end position="156"/>
    </location>
</feature>
<keyword evidence="2" id="KW-0472">Membrane</keyword>
<dbReference type="Proteomes" id="UP000266841">
    <property type="component" value="Unassembled WGS sequence"/>
</dbReference>
<protein>
    <submittedName>
        <fullName evidence="3">Uncharacterized protein</fullName>
    </submittedName>
</protein>